<gene>
    <name evidence="1" type="ORF">GCM10008955_22240</name>
</gene>
<dbReference type="Gene3D" id="2.60.40.1120">
    <property type="entry name" value="Carboxypeptidase-like, regulatory domain"/>
    <property type="match status" value="1"/>
</dbReference>
<dbReference type="InterPro" id="IPR008969">
    <property type="entry name" value="CarboxyPept-like_regulatory"/>
</dbReference>
<dbReference type="SUPFAM" id="SSF49464">
    <property type="entry name" value="Carboxypeptidase regulatory domain-like"/>
    <property type="match status" value="1"/>
</dbReference>
<protein>
    <recommendedName>
        <fullName evidence="3">Carboxypeptidase regulatory-like domain-containing protein</fullName>
    </recommendedName>
</protein>
<evidence type="ECO:0000313" key="2">
    <source>
        <dbReference type="Proteomes" id="UP000647587"/>
    </source>
</evidence>
<accession>A0ABQ2EVR3</accession>
<dbReference type="Pfam" id="PF17957">
    <property type="entry name" value="Big_7"/>
    <property type="match status" value="1"/>
</dbReference>
<sequence length="681" mass="70867">MALKPLSIGSAFLLGTLLIGCGSTSTGGVGPDTTAPTVSLSATPNPVTTAGTVTLKATAQDDTGVAKVEFFEGSTKIAEDTTAPYEQTVGLNAVQNGKRTYTATAYDTTGNKASASTDVTVAITAATSPLRGIIVDQNIGAPVAGSTITVIQNNVVLGAVTSDANGQFTLTGLSAGTYDLKARKAGMAGSDLYGVVVGAQTPSVQLVQRPAFDTASTTDPARLTFTRADGSPLAGATFTNGVDFRIKTTADSNHVGPVRIMFAQLGRTPGSAVVTSAANASNWIYSPPQDKLGQIDSGVVNTTTSNPNFIAGFGSATGEQVYLEIMTVDFNYNYSRYIVPINLINTNTATANTVVAPTAAAATAFTLKQEGSWTTPFSAPEQDAAPNGSGVFVEVRWCYTDTTATAKPFAFDIERSEDGTNFNKIGTVGGAASANCSANQQTRPFNYRDTSADLTVGKTFIYRVKARGANTVASNTTQTSPLAQFTPTFIAPADESTGVSINPTFVLGQNQTAIGADGAAYNLRLRDLMTLGGYNLPGAAANALIRVEEGTGASGNGINPGQSLVFLSTATSGADALLTTPTTGSVLTDTSGKYDASKPNLYPVDTTNHTVSMPWNVLVKTPLQPLRPYKWEMYSGFAYKYAPAEGNRISAYSVYTWPGGVAPINQTRPVNINWDFITGEK</sequence>
<evidence type="ECO:0008006" key="3">
    <source>
        <dbReference type="Google" id="ProtNLM"/>
    </source>
</evidence>
<dbReference type="Pfam" id="PF13620">
    <property type="entry name" value="CarboxypepD_reg"/>
    <property type="match status" value="1"/>
</dbReference>
<name>A0ABQ2EVR3_9DEIO</name>
<dbReference type="Gene3D" id="2.60.40.10">
    <property type="entry name" value="Immunoglobulins"/>
    <property type="match status" value="1"/>
</dbReference>
<dbReference type="InterPro" id="IPR013783">
    <property type="entry name" value="Ig-like_fold"/>
</dbReference>
<proteinExistence type="predicted"/>
<reference evidence="2" key="1">
    <citation type="journal article" date="2019" name="Int. J. Syst. Evol. Microbiol.">
        <title>The Global Catalogue of Microorganisms (GCM) 10K type strain sequencing project: providing services to taxonomists for standard genome sequencing and annotation.</title>
        <authorList>
            <consortium name="The Broad Institute Genomics Platform"/>
            <consortium name="The Broad Institute Genome Sequencing Center for Infectious Disease"/>
            <person name="Wu L."/>
            <person name="Ma J."/>
        </authorList>
    </citation>
    <scope>NUCLEOTIDE SEQUENCE [LARGE SCALE GENOMIC DNA]</scope>
    <source>
        <strain evidence="2">JCM 30331</strain>
    </source>
</reference>
<keyword evidence="2" id="KW-1185">Reference proteome</keyword>
<comment type="caution">
    <text evidence="1">The sequence shown here is derived from an EMBL/GenBank/DDBJ whole genome shotgun (WGS) entry which is preliminary data.</text>
</comment>
<dbReference type="RefSeq" id="WP_189008286.1">
    <property type="nucleotide sequence ID" value="NZ_BMPP01000008.1"/>
</dbReference>
<organism evidence="1 2">
    <name type="scientific">Deinococcus malanensis</name>
    <dbReference type="NCBI Taxonomy" id="1706855"/>
    <lineage>
        <taxon>Bacteria</taxon>
        <taxon>Thermotogati</taxon>
        <taxon>Deinococcota</taxon>
        <taxon>Deinococci</taxon>
        <taxon>Deinococcales</taxon>
        <taxon>Deinococcaceae</taxon>
        <taxon>Deinococcus</taxon>
    </lineage>
</organism>
<dbReference type="PROSITE" id="PS51257">
    <property type="entry name" value="PROKAR_LIPOPROTEIN"/>
    <property type="match status" value="1"/>
</dbReference>
<evidence type="ECO:0000313" key="1">
    <source>
        <dbReference type="EMBL" id="GGK28016.1"/>
    </source>
</evidence>
<dbReference type="Proteomes" id="UP000647587">
    <property type="component" value="Unassembled WGS sequence"/>
</dbReference>
<dbReference type="EMBL" id="BMPP01000008">
    <property type="protein sequence ID" value="GGK28016.1"/>
    <property type="molecule type" value="Genomic_DNA"/>
</dbReference>